<dbReference type="NCBIfam" id="TIGR02917">
    <property type="entry name" value="PEP_TPR_lipo"/>
    <property type="match status" value="1"/>
</dbReference>
<dbReference type="Pfam" id="PF13432">
    <property type="entry name" value="TPR_16"/>
    <property type="match status" value="4"/>
</dbReference>
<protein>
    <submittedName>
        <fullName evidence="2">PEP-CTERM system TPR-repeat lipoprotein</fullName>
    </submittedName>
</protein>
<evidence type="ECO:0000256" key="1">
    <source>
        <dbReference type="PROSITE-ProRule" id="PRU00339"/>
    </source>
</evidence>
<feature type="repeat" description="TPR" evidence="1">
    <location>
        <begin position="123"/>
        <end position="156"/>
    </location>
</feature>
<keyword evidence="1" id="KW-0802">TPR repeat</keyword>
<comment type="caution">
    <text evidence="2">The sequence shown here is derived from an EMBL/GenBank/DDBJ whole genome shotgun (WGS) entry which is preliminary data.</text>
</comment>
<dbReference type="InterPro" id="IPR014266">
    <property type="entry name" value="PEP-CTERM_TPR_PrsT"/>
</dbReference>
<dbReference type="SUPFAM" id="SSF48452">
    <property type="entry name" value="TPR-like"/>
    <property type="match status" value="4"/>
</dbReference>
<evidence type="ECO:0000313" key="3">
    <source>
        <dbReference type="Proteomes" id="UP000005019"/>
    </source>
</evidence>
<dbReference type="InterPro" id="IPR019734">
    <property type="entry name" value="TPR_rpt"/>
</dbReference>
<dbReference type="PANTHER" id="PTHR12558">
    <property type="entry name" value="CELL DIVISION CYCLE 16,23,27"/>
    <property type="match status" value="1"/>
</dbReference>
<dbReference type="PROSITE" id="PS50005">
    <property type="entry name" value="TPR"/>
    <property type="match status" value="3"/>
</dbReference>
<dbReference type="STRING" id="1000565.METUNv1_03785"/>
<feature type="repeat" description="TPR" evidence="1">
    <location>
        <begin position="54"/>
        <end position="87"/>
    </location>
</feature>
<gene>
    <name evidence="2" type="ORF">METUNv1_03785</name>
</gene>
<accession>F5RHI8</accession>
<dbReference type="EMBL" id="AFHG01000059">
    <property type="protein sequence ID" value="EGK69820.1"/>
    <property type="molecule type" value="Genomic_DNA"/>
</dbReference>
<reference evidence="2 3" key="1">
    <citation type="journal article" date="2011" name="J. Bacteriol.">
        <title>Genome sequence of Methyloversatilis universalis FAM5T, a methylotrophic representative of the order Rhodocyclales.</title>
        <authorList>
            <person name="Kittichotirat W."/>
            <person name="Good N.M."/>
            <person name="Hall R."/>
            <person name="Bringel F."/>
            <person name="Lajus A."/>
            <person name="Medigue C."/>
            <person name="Smalley N.E."/>
            <person name="Beck D."/>
            <person name="Bumgarner R."/>
            <person name="Vuilleumier S."/>
            <person name="Kalyuzhnaya M.G."/>
        </authorList>
    </citation>
    <scope>NUCLEOTIDE SEQUENCE [LARGE SCALE GENOMIC DNA]</scope>
    <source>
        <strain evidence="3">ATCC BAA-1314 / JCM 13912 / FAM5</strain>
    </source>
</reference>
<dbReference type="PANTHER" id="PTHR12558:SF13">
    <property type="entry name" value="CELL DIVISION CYCLE PROTEIN 27 HOMOLOG"/>
    <property type="match status" value="1"/>
</dbReference>
<dbReference type="Pfam" id="PF14559">
    <property type="entry name" value="TPR_19"/>
    <property type="match status" value="4"/>
</dbReference>
<dbReference type="InterPro" id="IPR011990">
    <property type="entry name" value="TPR-like_helical_dom_sf"/>
</dbReference>
<dbReference type="eggNOG" id="COG0457">
    <property type="taxonomic scope" value="Bacteria"/>
</dbReference>
<dbReference type="Gene3D" id="1.25.40.10">
    <property type="entry name" value="Tetratricopeptide repeat domain"/>
    <property type="match status" value="5"/>
</dbReference>
<dbReference type="AlphaFoldDB" id="F5RHI8"/>
<proteinExistence type="predicted"/>
<feature type="repeat" description="TPR" evidence="1">
    <location>
        <begin position="361"/>
        <end position="394"/>
    </location>
</feature>
<dbReference type="SMART" id="SM00028">
    <property type="entry name" value="TPR"/>
    <property type="match status" value="14"/>
</dbReference>
<keyword evidence="2" id="KW-0449">Lipoprotein</keyword>
<keyword evidence="3" id="KW-1185">Reference proteome</keyword>
<sequence>MLAALLCAVALTACSRSKSPEELLGDARAAIERNDVQTAAIQLKNALQQDGSNAAARFELGRLHLRVGDAASAVKELNRAAELKHPEVQVAPALARALLETGQFSDVASRFGAVRLDQPAAQAELRALVGRALLAAGNADGALAAFDEALALDGAQPDALVGKARMLGMNKDFKAAQALLDKVLTSPKPTADAWFLDAEMKAFQGQGAQSLASYRKVYEITPENVRARSIVISALANEGRIEEARKELDALRKVVPRSPDANYLDGLLFVKEKKYVEARDRLSKVLAVAPDFVPALGLAAATEYELQSYALAEQHAEKALSRGADTLFIRKLLIGSYLRNGRTDKAKQTLAPLLKDGESDPEIQALVGQVYLTAGDAKAAERAFALAAKQAPDDPVAQTRLGISRLAAGDRSGGVRALEGAVNLGDKDARADLVLVVTHLRNREPDQALSVIDAMERKLPKDPAVQNLRGTALLLKSDPRGARAAFTRAVELEPAYFPAVANLARLDMLDGKVEDAEARFRKVIESNPRHADALQALAGLKARNRAGVPEAVALLNKAIEGNPKLASPRAALVDLYMATGDGRAALKAATDAATALPEDTLVLQALAMAQGQSGDFDAAIATRKRIVDREPGSLPALLMLAATQMSGKRESEAIQTVRKALVVEPESLEAQNMMIAIHRSRGALDDALRVARDVQRQRPKQAVGFIMEGELMLASSKPDAAARSFREAYTREHNGSNLTRLHAALSRAGATRDAQALVDAWMKEQPKDVVVPLYLGDVALAQKKLDEAKGHYQTVLARSPSEVAALNNLAWISAQSGDPKAREYAEKAYSISPSNPAVLDTLGAILVDAGEVDRGIKLMREGVTIAPQSNDLRLSLASALAKAGRKADARKELEPLSALGSKYERAAEVAALMKTL</sequence>
<organism evidence="2 3">
    <name type="scientific">Methyloversatilis universalis (strain ATCC BAA-1314 / DSM 25237 / JCM 13912 / CCUG 52030 / FAM5)</name>
    <dbReference type="NCBI Taxonomy" id="1000565"/>
    <lineage>
        <taxon>Bacteria</taxon>
        <taxon>Pseudomonadati</taxon>
        <taxon>Pseudomonadota</taxon>
        <taxon>Betaproteobacteria</taxon>
        <taxon>Nitrosomonadales</taxon>
        <taxon>Sterolibacteriaceae</taxon>
        <taxon>Methyloversatilis</taxon>
    </lineage>
</organism>
<evidence type="ECO:0000313" key="2">
    <source>
        <dbReference type="EMBL" id="EGK69820.1"/>
    </source>
</evidence>
<dbReference type="Proteomes" id="UP000005019">
    <property type="component" value="Unassembled WGS sequence"/>
</dbReference>
<name>F5RHI8_METUF</name>